<protein>
    <submittedName>
        <fullName evidence="1">Uncharacterized protein</fullName>
    </submittedName>
</protein>
<gene>
    <name evidence="1" type="ORF">SAMN05660690_3278</name>
</gene>
<dbReference type="Pfam" id="PF19458">
    <property type="entry name" value="DUF5995"/>
    <property type="match status" value="1"/>
</dbReference>
<dbReference type="OrthoDB" id="583431at2"/>
<dbReference type="RefSeq" id="WP_091367070.1">
    <property type="nucleotide sequence ID" value="NZ_FMZF01000005.1"/>
</dbReference>
<reference evidence="2" key="1">
    <citation type="submission" date="2016-10" db="EMBL/GenBank/DDBJ databases">
        <authorList>
            <person name="Varghese N."/>
            <person name="Submissions S."/>
        </authorList>
    </citation>
    <scope>NUCLEOTIDE SEQUENCE [LARGE SCALE GENOMIC DNA]</scope>
    <source>
        <strain evidence="2">DSM 45421</strain>
    </source>
</reference>
<proteinExistence type="predicted"/>
<organism evidence="1 2">
    <name type="scientific">Geodermatophilus telluris</name>
    <dbReference type="NCBI Taxonomy" id="1190417"/>
    <lineage>
        <taxon>Bacteria</taxon>
        <taxon>Bacillati</taxon>
        <taxon>Actinomycetota</taxon>
        <taxon>Actinomycetes</taxon>
        <taxon>Geodermatophilales</taxon>
        <taxon>Geodermatophilaceae</taxon>
        <taxon>Geodermatophilus</taxon>
    </lineage>
</organism>
<evidence type="ECO:0000313" key="2">
    <source>
        <dbReference type="Proteomes" id="UP000199416"/>
    </source>
</evidence>
<keyword evidence="2" id="KW-1185">Reference proteome</keyword>
<dbReference type="Proteomes" id="UP000199416">
    <property type="component" value="Unassembled WGS sequence"/>
</dbReference>
<dbReference type="InterPro" id="IPR046037">
    <property type="entry name" value="DUF5995"/>
</dbReference>
<dbReference type="EMBL" id="FMZF01000005">
    <property type="protein sequence ID" value="SDD06430.1"/>
    <property type="molecule type" value="Genomic_DNA"/>
</dbReference>
<dbReference type="STRING" id="1190417.SAMN05660690_3278"/>
<evidence type="ECO:0000313" key="1">
    <source>
        <dbReference type="EMBL" id="SDD06430.1"/>
    </source>
</evidence>
<dbReference type="AlphaFoldDB" id="A0A1G6RP18"/>
<accession>A0A1G6RP18</accession>
<name>A0A1G6RP18_9ACTN</name>
<sequence length="254" mass="28085">MTAPVEELVGRMRALLEELEADGDPGRFFLGTYLRTTEAVDAAIDGGLFEDPDWVTAWDVDFAEFYLDALEAHRRDPASPPAPWRAAFGTDPRTRPEGHVLLGMNAHINFDLPQSLVRVVPPADFADPAVLERRRRDHERIDAVLAGRVAHEDVALQAAGSRRTVVDRVMAGANRTAARVLLRESRRRVWANTVALHEARLVGPEEHARRVAQLEEVSAARVADLRRGGPVLLRLALFGFGVELPREGGDDQVT</sequence>